<dbReference type="Pfam" id="PF00246">
    <property type="entry name" value="Peptidase_M14"/>
    <property type="match status" value="1"/>
</dbReference>
<dbReference type="GO" id="GO:0005615">
    <property type="term" value="C:extracellular space"/>
    <property type="evidence" value="ECO:0007669"/>
    <property type="project" value="TreeGrafter"/>
</dbReference>
<dbReference type="EMBL" id="UZAD01013568">
    <property type="protein sequence ID" value="VDN95424.1"/>
    <property type="molecule type" value="Genomic_DNA"/>
</dbReference>
<reference evidence="5 6" key="2">
    <citation type="submission" date="2018-11" db="EMBL/GenBank/DDBJ databases">
        <authorList>
            <consortium name="Pathogen Informatics"/>
        </authorList>
    </citation>
    <scope>NUCLEOTIDE SEQUENCE [LARGE SCALE GENOMIC DNA]</scope>
</reference>
<dbReference type="GO" id="GO:0006508">
    <property type="term" value="P:proteolysis"/>
    <property type="evidence" value="ECO:0007669"/>
    <property type="project" value="InterPro"/>
</dbReference>
<dbReference type="InterPro" id="IPR000834">
    <property type="entry name" value="Peptidase_M14"/>
</dbReference>
<evidence type="ECO:0000313" key="7">
    <source>
        <dbReference type="WBParaSite" id="BPAG_0001431101-mRNA-1"/>
    </source>
</evidence>
<gene>
    <name evidence="5" type="ORF">BPAG_LOCUS14239</name>
</gene>
<comment type="cofactor">
    <cofactor evidence="1">
        <name>Zn(2+)</name>
        <dbReference type="ChEBI" id="CHEBI:29105"/>
    </cofactor>
</comment>
<dbReference type="GO" id="GO:0008270">
    <property type="term" value="F:zinc ion binding"/>
    <property type="evidence" value="ECO:0007669"/>
    <property type="project" value="InterPro"/>
</dbReference>
<dbReference type="GO" id="GO:0004181">
    <property type="term" value="F:metallocarboxypeptidase activity"/>
    <property type="evidence" value="ECO:0007669"/>
    <property type="project" value="InterPro"/>
</dbReference>
<dbReference type="PANTHER" id="PTHR11705">
    <property type="entry name" value="PROTEASE FAMILY M14 CARBOXYPEPTIDASE A,B"/>
    <property type="match status" value="1"/>
</dbReference>
<comment type="similarity">
    <text evidence="2 3">Belongs to the peptidase M14 family.</text>
</comment>
<dbReference type="AlphaFoldDB" id="A0A0N4TZ44"/>
<evidence type="ECO:0000313" key="5">
    <source>
        <dbReference type="EMBL" id="VDN95424.1"/>
    </source>
</evidence>
<organism evidence="7">
    <name type="scientific">Brugia pahangi</name>
    <name type="common">Filarial nematode worm</name>
    <dbReference type="NCBI Taxonomy" id="6280"/>
    <lineage>
        <taxon>Eukaryota</taxon>
        <taxon>Metazoa</taxon>
        <taxon>Ecdysozoa</taxon>
        <taxon>Nematoda</taxon>
        <taxon>Chromadorea</taxon>
        <taxon>Rhabditida</taxon>
        <taxon>Spirurina</taxon>
        <taxon>Spiruromorpha</taxon>
        <taxon>Filarioidea</taxon>
        <taxon>Onchocercidae</taxon>
        <taxon>Brugia</taxon>
    </lineage>
</organism>
<proteinExistence type="inferred from homology"/>
<dbReference type="PANTHER" id="PTHR11705:SF51">
    <property type="entry name" value="CARBOXYPEPTIDASE SURO-1-RELATED"/>
    <property type="match status" value="1"/>
</dbReference>
<dbReference type="STRING" id="6280.A0A0N4TZ44"/>
<comment type="caution">
    <text evidence="3">Lacks conserved residue(s) required for the propagation of feature annotation.</text>
</comment>
<feature type="domain" description="Peptidase M14" evidence="4">
    <location>
        <begin position="108"/>
        <end position="189"/>
    </location>
</feature>
<evidence type="ECO:0000256" key="3">
    <source>
        <dbReference type="PROSITE-ProRule" id="PRU01379"/>
    </source>
</evidence>
<name>A0A0N4TZ44_BRUPA</name>
<dbReference type="SUPFAM" id="SSF53187">
    <property type="entry name" value="Zn-dependent exopeptidases"/>
    <property type="match status" value="1"/>
</dbReference>
<evidence type="ECO:0000259" key="4">
    <source>
        <dbReference type="PROSITE" id="PS52035"/>
    </source>
</evidence>
<evidence type="ECO:0000313" key="6">
    <source>
        <dbReference type="Proteomes" id="UP000278627"/>
    </source>
</evidence>
<protein>
    <submittedName>
        <fullName evidence="7">Peptidase_M14 domain-containing protein</fullName>
    </submittedName>
</protein>
<keyword evidence="6" id="KW-1185">Reference proteome</keyword>
<dbReference type="Gene3D" id="3.40.630.10">
    <property type="entry name" value="Zn peptidases"/>
    <property type="match status" value="1"/>
</dbReference>
<sequence length="189" mass="22395">MKVRKLQNLIERNEIYPRGANNITRTAKQHDTLLESFFARLKDDPILDEKADESGILDDILILIQIFRYMRMILKRKKKKKSIELYNKVKKESLRKVSKLNVKYPFGDYGSYNDMLKYMRTIEFYYPHITKLVRIGKTHEGAPIEGLKIGYPIRDINKRAFWIDANIHAREWASSHTALYFINQVCIIL</sequence>
<evidence type="ECO:0000256" key="1">
    <source>
        <dbReference type="ARBA" id="ARBA00001947"/>
    </source>
</evidence>
<dbReference type="Proteomes" id="UP000278627">
    <property type="component" value="Unassembled WGS sequence"/>
</dbReference>
<dbReference type="WBParaSite" id="BPAG_0001431101-mRNA-1">
    <property type="protein sequence ID" value="BPAG_0001431101-mRNA-1"/>
    <property type="gene ID" value="BPAG_0001431101"/>
</dbReference>
<accession>A0A0N4TZ44</accession>
<dbReference type="PROSITE" id="PS52035">
    <property type="entry name" value="PEPTIDASE_M14"/>
    <property type="match status" value="1"/>
</dbReference>
<reference evidence="7" key="1">
    <citation type="submission" date="2017-02" db="UniProtKB">
        <authorList>
            <consortium name="WormBaseParasite"/>
        </authorList>
    </citation>
    <scope>IDENTIFICATION</scope>
</reference>
<evidence type="ECO:0000256" key="2">
    <source>
        <dbReference type="ARBA" id="ARBA00005988"/>
    </source>
</evidence>